<dbReference type="AlphaFoldDB" id="W7TAZ8"/>
<feature type="compositionally biased region" description="Basic and acidic residues" evidence="1">
    <location>
        <begin position="97"/>
        <end position="107"/>
    </location>
</feature>
<name>W7TAZ8_9STRA</name>
<gene>
    <name evidence="2" type="ORF">Naga_101461g1</name>
</gene>
<feature type="region of interest" description="Disordered" evidence="1">
    <location>
        <begin position="88"/>
        <end position="120"/>
    </location>
</feature>
<proteinExistence type="predicted"/>
<sequence>MRVLLQDVLVPDVVVKMQGVVKAAQFALPNPLAPLTRVMEVEGSDCLDLREKDGRDGVRGSKRRGVAAQDARILRLLAYFLAGKDEEENGRENWTTMEEKESEEKRVAGGGGDEGERDRGRGELFYGVRQQSGTVLDPEGRIAHFFAAMVGVASPFLHPLHVSLPPSLPPSLAPSLL</sequence>
<organism evidence="2 3">
    <name type="scientific">Nannochloropsis gaditana</name>
    <dbReference type="NCBI Taxonomy" id="72520"/>
    <lineage>
        <taxon>Eukaryota</taxon>
        <taxon>Sar</taxon>
        <taxon>Stramenopiles</taxon>
        <taxon>Ochrophyta</taxon>
        <taxon>Eustigmatophyceae</taxon>
        <taxon>Eustigmatales</taxon>
        <taxon>Monodopsidaceae</taxon>
        <taxon>Nannochloropsis</taxon>
    </lineage>
</organism>
<comment type="caution">
    <text evidence="2">The sequence shown here is derived from an EMBL/GenBank/DDBJ whole genome shotgun (WGS) entry which is preliminary data.</text>
</comment>
<keyword evidence="3" id="KW-1185">Reference proteome</keyword>
<dbReference type="Proteomes" id="UP000019335">
    <property type="component" value="Unassembled WGS sequence"/>
</dbReference>
<reference evidence="2 3" key="1">
    <citation type="journal article" date="2014" name="Mol. Plant">
        <title>Chromosome Scale Genome Assembly and Transcriptome Profiling of Nannochloropsis gaditana in Nitrogen Depletion.</title>
        <authorList>
            <person name="Corteggiani Carpinelli E."/>
            <person name="Telatin A."/>
            <person name="Vitulo N."/>
            <person name="Forcato C."/>
            <person name="D'Angelo M."/>
            <person name="Schiavon R."/>
            <person name="Vezzi A."/>
            <person name="Giacometti G.M."/>
            <person name="Morosinotto T."/>
            <person name="Valle G."/>
        </authorList>
    </citation>
    <scope>NUCLEOTIDE SEQUENCE [LARGE SCALE GENOMIC DNA]</scope>
    <source>
        <strain evidence="2 3">B-31</strain>
    </source>
</reference>
<evidence type="ECO:0000313" key="3">
    <source>
        <dbReference type="Proteomes" id="UP000019335"/>
    </source>
</evidence>
<evidence type="ECO:0000313" key="2">
    <source>
        <dbReference type="EMBL" id="EWM20683.1"/>
    </source>
</evidence>
<accession>W7TAZ8</accession>
<protein>
    <submittedName>
        <fullName evidence="2">Uncharacterized protein</fullName>
    </submittedName>
</protein>
<dbReference type="EMBL" id="AZIL01002877">
    <property type="protein sequence ID" value="EWM20683.1"/>
    <property type="molecule type" value="Genomic_DNA"/>
</dbReference>
<evidence type="ECO:0000256" key="1">
    <source>
        <dbReference type="SAM" id="MobiDB-lite"/>
    </source>
</evidence>